<dbReference type="Proteomes" id="UP001196413">
    <property type="component" value="Unassembled WGS sequence"/>
</dbReference>
<gene>
    <name evidence="1" type="ORF">KIN20_024842</name>
</gene>
<evidence type="ECO:0000313" key="1">
    <source>
        <dbReference type="EMBL" id="KAJ1364698.1"/>
    </source>
</evidence>
<dbReference type="EMBL" id="JAHQIW010005038">
    <property type="protein sequence ID" value="KAJ1364698.1"/>
    <property type="molecule type" value="Genomic_DNA"/>
</dbReference>
<evidence type="ECO:0000313" key="2">
    <source>
        <dbReference type="Proteomes" id="UP001196413"/>
    </source>
</evidence>
<comment type="caution">
    <text evidence="1">The sequence shown here is derived from an EMBL/GenBank/DDBJ whole genome shotgun (WGS) entry which is preliminary data.</text>
</comment>
<name>A0AAD5MYS4_PARTN</name>
<organism evidence="1 2">
    <name type="scientific">Parelaphostrongylus tenuis</name>
    <name type="common">Meningeal worm</name>
    <dbReference type="NCBI Taxonomy" id="148309"/>
    <lineage>
        <taxon>Eukaryota</taxon>
        <taxon>Metazoa</taxon>
        <taxon>Ecdysozoa</taxon>
        <taxon>Nematoda</taxon>
        <taxon>Chromadorea</taxon>
        <taxon>Rhabditida</taxon>
        <taxon>Rhabditina</taxon>
        <taxon>Rhabditomorpha</taxon>
        <taxon>Strongyloidea</taxon>
        <taxon>Metastrongylidae</taxon>
        <taxon>Parelaphostrongylus</taxon>
    </lineage>
</organism>
<keyword evidence="2" id="KW-1185">Reference proteome</keyword>
<proteinExistence type="predicted"/>
<reference evidence="1" key="1">
    <citation type="submission" date="2021-06" db="EMBL/GenBank/DDBJ databases">
        <title>Parelaphostrongylus tenuis whole genome reference sequence.</title>
        <authorList>
            <person name="Garwood T.J."/>
            <person name="Larsen P.A."/>
            <person name="Fountain-Jones N.M."/>
            <person name="Garbe J.R."/>
            <person name="Macchietto M.G."/>
            <person name="Kania S.A."/>
            <person name="Gerhold R.W."/>
            <person name="Richards J.E."/>
            <person name="Wolf T.M."/>
        </authorList>
    </citation>
    <scope>NUCLEOTIDE SEQUENCE</scope>
    <source>
        <strain evidence="1">MNPRO001-30</strain>
        <tissue evidence="1">Meninges</tissue>
    </source>
</reference>
<sequence length="113" mass="12893">MIVLDNVSNALLADPKLPKPFCTSNAPDFVKYSEYSMKSMITIPCRSHCEDDHLHVGQTCSLQELRSCTRSCRYISNHGMTLAPAAMLKSDHRPWTTVAQQRGEWNMRWSPHN</sequence>
<accession>A0AAD5MYS4</accession>
<dbReference type="AlphaFoldDB" id="A0AAD5MYS4"/>
<protein>
    <submittedName>
        <fullName evidence="1">Uncharacterized protein</fullName>
    </submittedName>
</protein>